<dbReference type="PANTHER" id="PTHR43420:SF44">
    <property type="entry name" value="ACETYLTRANSFERASE YPEA"/>
    <property type="match status" value="1"/>
</dbReference>
<gene>
    <name evidence="5" type="ORF">ELE36_18765</name>
</gene>
<proteinExistence type="predicted"/>
<name>A0A411HP35_9GAMM</name>
<protein>
    <submittedName>
        <fullName evidence="5">GNAT family N-acetyltransferase</fullName>
    </submittedName>
</protein>
<accession>A0A411HP35</accession>
<keyword evidence="2" id="KW-0012">Acyltransferase</keyword>
<dbReference type="Gene3D" id="3.40.630.30">
    <property type="match status" value="1"/>
</dbReference>
<dbReference type="InterPro" id="IPR016181">
    <property type="entry name" value="Acyl_CoA_acyltransferase"/>
</dbReference>
<keyword evidence="3" id="KW-0812">Transmembrane</keyword>
<dbReference type="PROSITE" id="PS51186">
    <property type="entry name" value="GNAT"/>
    <property type="match status" value="1"/>
</dbReference>
<dbReference type="InterPro" id="IPR000182">
    <property type="entry name" value="GNAT_dom"/>
</dbReference>
<sequence>MNQDRTESRILLRRGRAEDLDAMVALERRAFTGDHLSRRQYAHHLRSHSAEVVVAMAGAVLCGKALLFFRRGQDIARLYSIAVAHEARGQGLGEKLLLACEHAAIARGCKRLRLEVRQDNPGAQRLYERLGYQRFGARSGYYEDGADAWRYEKALSLKD</sequence>
<evidence type="ECO:0000313" key="6">
    <source>
        <dbReference type="Proteomes" id="UP000291562"/>
    </source>
</evidence>
<reference evidence="5 6" key="1">
    <citation type="submission" date="2019-01" db="EMBL/GenBank/DDBJ databases">
        <title>Pseudolysobacter antarctica gen. nov., sp. nov., isolated from Fildes Peninsula, Antarctica.</title>
        <authorList>
            <person name="Wei Z."/>
            <person name="Peng F."/>
        </authorList>
    </citation>
    <scope>NUCLEOTIDE SEQUENCE [LARGE SCALE GENOMIC DNA]</scope>
    <source>
        <strain evidence="5 6">AQ6-296</strain>
    </source>
</reference>
<keyword evidence="1 5" id="KW-0808">Transferase</keyword>
<dbReference type="GO" id="GO:0016747">
    <property type="term" value="F:acyltransferase activity, transferring groups other than amino-acyl groups"/>
    <property type="evidence" value="ECO:0007669"/>
    <property type="project" value="InterPro"/>
</dbReference>
<evidence type="ECO:0000259" key="4">
    <source>
        <dbReference type="PROSITE" id="PS51186"/>
    </source>
</evidence>
<dbReference type="OrthoDB" id="27442at2"/>
<feature type="domain" description="N-acetyltransferase" evidence="4">
    <location>
        <begin position="10"/>
        <end position="156"/>
    </location>
</feature>
<dbReference type="SUPFAM" id="SSF55729">
    <property type="entry name" value="Acyl-CoA N-acyltransferases (Nat)"/>
    <property type="match status" value="1"/>
</dbReference>
<evidence type="ECO:0000313" key="5">
    <source>
        <dbReference type="EMBL" id="QBB72245.1"/>
    </source>
</evidence>
<dbReference type="PANTHER" id="PTHR43420">
    <property type="entry name" value="ACETYLTRANSFERASE"/>
    <property type="match status" value="1"/>
</dbReference>
<feature type="transmembrane region" description="Helical" evidence="3">
    <location>
        <begin position="52"/>
        <end position="69"/>
    </location>
</feature>
<dbReference type="KEGG" id="xbc:ELE36_18765"/>
<keyword evidence="6" id="KW-1185">Reference proteome</keyword>
<evidence type="ECO:0000256" key="3">
    <source>
        <dbReference type="SAM" id="Phobius"/>
    </source>
</evidence>
<dbReference type="EMBL" id="CP035704">
    <property type="protein sequence ID" value="QBB72245.1"/>
    <property type="molecule type" value="Genomic_DNA"/>
</dbReference>
<dbReference type="Pfam" id="PF00583">
    <property type="entry name" value="Acetyltransf_1"/>
    <property type="match status" value="1"/>
</dbReference>
<evidence type="ECO:0000256" key="1">
    <source>
        <dbReference type="ARBA" id="ARBA00022679"/>
    </source>
</evidence>
<organism evidence="5 6">
    <name type="scientific">Pseudolysobacter antarcticus</name>
    <dbReference type="NCBI Taxonomy" id="2511995"/>
    <lineage>
        <taxon>Bacteria</taxon>
        <taxon>Pseudomonadati</taxon>
        <taxon>Pseudomonadota</taxon>
        <taxon>Gammaproteobacteria</taxon>
        <taxon>Lysobacterales</taxon>
        <taxon>Rhodanobacteraceae</taxon>
        <taxon>Pseudolysobacter</taxon>
    </lineage>
</organism>
<keyword evidence="3" id="KW-0472">Membrane</keyword>
<dbReference type="InterPro" id="IPR050680">
    <property type="entry name" value="YpeA/RimI_acetyltransf"/>
</dbReference>
<dbReference type="CDD" id="cd04301">
    <property type="entry name" value="NAT_SF"/>
    <property type="match status" value="1"/>
</dbReference>
<dbReference type="AlphaFoldDB" id="A0A411HP35"/>
<keyword evidence="3" id="KW-1133">Transmembrane helix</keyword>
<dbReference type="RefSeq" id="WP_129836031.1">
    <property type="nucleotide sequence ID" value="NZ_CP035704.1"/>
</dbReference>
<dbReference type="Proteomes" id="UP000291562">
    <property type="component" value="Chromosome"/>
</dbReference>
<evidence type="ECO:0000256" key="2">
    <source>
        <dbReference type="ARBA" id="ARBA00023315"/>
    </source>
</evidence>